<evidence type="ECO:0000313" key="2">
    <source>
        <dbReference type="EMBL" id="MFC5026729.1"/>
    </source>
</evidence>
<organism evidence="2 3">
    <name type="scientific">Streptomyces coeruleoprunus</name>
    <dbReference type="NCBI Taxonomy" id="285563"/>
    <lineage>
        <taxon>Bacteria</taxon>
        <taxon>Bacillati</taxon>
        <taxon>Actinomycetota</taxon>
        <taxon>Actinomycetes</taxon>
        <taxon>Kitasatosporales</taxon>
        <taxon>Streptomycetaceae</taxon>
        <taxon>Streptomyces</taxon>
    </lineage>
</organism>
<dbReference type="Proteomes" id="UP001595829">
    <property type="component" value="Unassembled WGS sequence"/>
</dbReference>
<name>A0ABV9XQF6_9ACTN</name>
<protein>
    <recommendedName>
        <fullName evidence="4">SalK</fullName>
    </recommendedName>
</protein>
<dbReference type="Pfam" id="PF21863">
    <property type="entry name" value="HTH_67"/>
    <property type="match status" value="1"/>
</dbReference>
<evidence type="ECO:0000256" key="1">
    <source>
        <dbReference type="SAM" id="Coils"/>
    </source>
</evidence>
<accession>A0ABV9XQF6</accession>
<comment type="caution">
    <text evidence="2">The sequence shown here is derived from an EMBL/GenBank/DDBJ whole genome shotgun (WGS) entry which is preliminary data.</text>
</comment>
<evidence type="ECO:0008006" key="4">
    <source>
        <dbReference type="Google" id="ProtNLM"/>
    </source>
</evidence>
<dbReference type="EMBL" id="JBHSJD010000026">
    <property type="protein sequence ID" value="MFC5026729.1"/>
    <property type="molecule type" value="Genomic_DNA"/>
</dbReference>
<gene>
    <name evidence="2" type="ORF">ACFPM3_31805</name>
</gene>
<sequence length="275" mass="29244">MWELAEPVHAVTYFAPECREAFETAGLRGFWRGYFAGRAAPFGATGPGPVTAAFFSFAPRMVARALPSVWEYVTPQEALAVRRAAARAALERLLKGLDAEVERAAALLARFTDEPDCAGRPLAAANAALPRPEDPLGLLWHTTTVLREHRGDGHVAALVAAGLDGCEALALRAGIDLPRGELQPYRGWTDEEWDAAVARLEARGLVTAAGAATAEGRRLHARVEAATDRAAARPWRGAPDAVAELGAALEPLAAACSEALRFPNPIGVPDTRTRS</sequence>
<proteinExistence type="predicted"/>
<dbReference type="InterPro" id="IPR054058">
    <property type="entry name" value="HTH_67"/>
</dbReference>
<dbReference type="RefSeq" id="WP_345694082.1">
    <property type="nucleotide sequence ID" value="NZ_BAABIT010000001.1"/>
</dbReference>
<feature type="coiled-coil region" evidence="1">
    <location>
        <begin position="87"/>
        <end position="114"/>
    </location>
</feature>
<evidence type="ECO:0000313" key="3">
    <source>
        <dbReference type="Proteomes" id="UP001595829"/>
    </source>
</evidence>
<reference evidence="3" key="1">
    <citation type="journal article" date="2019" name="Int. J. Syst. Evol. Microbiol.">
        <title>The Global Catalogue of Microorganisms (GCM) 10K type strain sequencing project: providing services to taxonomists for standard genome sequencing and annotation.</title>
        <authorList>
            <consortium name="The Broad Institute Genomics Platform"/>
            <consortium name="The Broad Institute Genome Sequencing Center for Infectious Disease"/>
            <person name="Wu L."/>
            <person name="Ma J."/>
        </authorList>
    </citation>
    <scope>NUCLEOTIDE SEQUENCE [LARGE SCALE GENOMIC DNA]</scope>
    <source>
        <strain evidence="3">CGMCC 4.1648</strain>
    </source>
</reference>
<keyword evidence="1" id="KW-0175">Coiled coil</keyword>
<dbReference type="NCBIfam" id="NF047719">
    <property type="entry name" value="SCO6745_fam_HTH"/>
    <property type="match status" value="1"/>
</dbReference>
<keyword evidence="3" id="KW-1185">Reference proteome</keyword>